<reference evidence="2" key="3">
    <citation type="submission" date="2015-04" db="UniProtKB">
        <authorList>
            <consortium name="EnsemblPlants"/>
        </authorList>
    </citation>
    <scope>IDENTIFICATION</scope>
    <source>
        <strain evidence="2">cv. Jemalong A17</strain>
    </source>
</reference>
<accession>A0A072VI21</accession>
<dbReference type="Proteomes" id="UP000002051">
    <property type="component" value="Unassembled WGS sequence"/>
</dbReference>
<reference evidence="1 3" key="2">
    <citation type="journal article" date="2014" name="BMC Genomics">
        <title>An improved genome release (version Mt4.0) for the model legume Medicago truncatula.</title>
        <authorList>
            <person name="Tang H."/>
            <person name="Krishnakumar V."/>
            <person name="Bidwell S."/>
            <person name="Rosen B."/>
            <person name="Chan A."/>
            <person name="Zhou S."/>
            <person name="Gentzbittel L."/>
            <person name="Childs K.L."/>
            <person name="Yandell M."/>
            <person name="Gundlach H."/>
            <person name="Mayer K.F."/>
            <person name="Schwartz D.C."/>
            <person name="Town C.D."/>
        </authorList>
    </citation>
    <scope>GENOME REANNOTATION</scope>
    <source>
        <strain evidence="1">A17</strain>
        <strain evidence="2 3">cv. Jemalong A17</strain>
    </source>
</reference>
<organism evidence="1 3">
    <name type="scientific">Medicago truncatula</name>
    <name type="common">Barrel medic</name>
    <name type="synonym">Medicago tribuloides</name>
    <dbReference type="NCBI Taxonomy" id="3880"/>
    <lineage>
        <taxon>Eukaryota</taxon>
        <taxon>Viridiplantae</taxon>
        <taxon>Streptophyta</taxon>
        <taxon>Embryophyta</taxon>
        <taxon>Tracheophyta</taxon>
        <taxon>Spermatophyta</taxon>
        <taxon>Magnoliopsida</taxon>
        <taxon>eudicotyledons</taxon>
        <taxon>Gunneridae</taxon>
        <taxon>Pentapetalae</taxon>
        <taxon>rosids</taxon>
        <taxon>fabids</taxon>
        <taxon>Fabales</taxon>
        <taxon>Fabaceae</taxon>
        <taxon>Papilionoideae</taxon>
        <taxon>50 kb inversion clade</taxon>
        <taxon>NPAAA clade</taxon>
        <taxon>Hologalegina</taxon>
        <taxon>IRL clade</taxon>
        <taxon>Trifolieae</taxon>
        <taxon>Medicago</taxon>
    </lineage>
</organism>
<reference evidence="1 3" key="1">
    <citation type="journal article" date="2011" name="Nature">
        <title>The Medicago genome provides insight into the evolution of rhizobial symbioses.</title>
        <authorList>
            <person name="Young N.D."/>
            <person name="Debelle F."/>
            <person name="Oldroyd G.E."/>
            <person name="Geurts R."/>
            <person name="Cannon S.B."/>
            <person name="Udvardi M.K."/>
            <person name="Benedito V.A."/>
            <person name="Mayer K.F."/>
            <person name="Gouzy J."/>
            <person name="Schoof H."/>
            <person name="Van de Peer Y."/>
            <person name="Proost S."/>
            <person name="Cook D.R."/>
            <person name="Meyers B.C."/>
            <person name="Spannagl M."/>
            <person name="Cheung F."/>
            <person name="De Mita S."/>
            <person name="Krishnakumar V."/>
            <person name="Gundlach H."/>
            <person name="Zhou S."/>
            <person name="Mudge J."/>
            <person name="Bharti A.K."/>
            <person name="Murray J.D."/>
            <person name="Naoumkina M.A."/>
            <person name="Rosen B."/>
            <person name="Silverstein K.A."/>
            <person name="Tang H."/>
            <person name="Rombauts S."/>
            <person name="Zhao P.X."/>
            <person name="Zhou P."/>
            <person name="Barbe V."/>
            <person name="Bardou P."/>
            <person name="Bechner M."/>
            <person name="Bellec A."/>
            <person name="Berger A."/>
            <person name="Berges H."/>
            <person name="Bidwell S."/>
            <person name="Bisseling T."/>
            <person name="Choisne N."/>
            <person name="Couloux A."/>
            <person name="Denny R."/>
            <person name="Deshpande S."/>
            <person name="Dai X."/>
            <person name="Doyle J.J."/>
            <person name="Dudez A.M."/>
            <person name="Farmer A.D."/>
            <person name="Fouteau S."/>
            <person name="Franken C."/>
            <person name="Gibelin C."/>
            <person name="Gish J."/>
            <person name="Goldstein S."/>
            <person name="Gonzalez A.J."/>
            <person name="Green P.J."/>
            <person name="Hallab A."/>
            <person name="Hartog M."/>
            <person name="Hua A."/>
            <person name="Humphray S.J."/>
            <person name="Jeong D.H."/>
            <person name="Jing Y."/>
            <person name="Jocker A."/>
            <person name="Kenton S.M."/>
            <person name="Kim D.J."/>
            <person name="Klee K."/>
            <person name="Lai H."/>
            <person name="Lang C."/>
            <person name="Lin S."/>
            <person name="Macmil S.L."/>
            <person name="Magdelenat G."/>
            <person name="Matthews L."/>
            <person name="McCorrison J."/>
            <person name="Monaghan E.L."/>
            <person name="Mun J.H."/>
            <person name="Najar F.Z."/>
            <person name="Nicholson C."/>
            <person name="Noirot C."/>
            <person name="O'Bleness M."/>
            <person name="Paule C.R."/>
            <person name="Poulain J."/>
            <person name="Prion F."/>
            <person name="Qin B."/>
            <person name="Qu C."/>
            <person name="Retzel E.F."/>
            <person name="Riddle C."/>
            <person name="Sallet E."/>
            <person name="Samain S."/>
            <person name="Samson N."/>
            <person name="Sanders I."/>
            <person name="Saurat O."/>
            <person name="Scarpelli C."/>
            <person name="Schiex T."/>
            <person name="Segurens B."/>
            <person name="Severin A.J."/>
            <person name="Sherrier D.J."/>
            <person name="Shi R."/>
            <person name="Sims S."/>
            <person name="Singer S.R."/>
            <person name="Sinharoy S."/>
            <person name="Sterck L."/>
            <person name="Viollet A."/>
            <person name="Wang B.B."/>
            <person name="Wang K."/>
            <person name="Wang M."/>
            <person name="Wang X."/>
            <person name="Warfsmann J."/>
            <person name="Weissenbach J."/>
            <person name="White D.D."/>
            <person name="White J.D."/>
            <person name="Wiley G.B."/>
            <person name="Wincker P."/>
            <person name="Xing Y."/>
            <person name="Yang L."/>
            <person name="Yao Z."/>
            <person name="Ying F."/>
            <person name="Zhai J."/>
            <person name="Zhou L."/>
            <person name="Zuber A."/>
            <person name="Denarie J."/>
            <person name="Dixon R.A."/>
            <person name="May G.D."/>
            <person name="Schwartz D.C."/>
            <person name="Rogers J."/>
            <person name="Quetier F."/>
            <person name="Town C.D."/>
            <person name="Roe B.A."/>
        </authorList>
    </citation>
    <scope>NUCLEOTIDE SEQUENCE [LARGE SCALE GENOMIC DNA]</scope>
    <source>
        <strain evidence="1">A17</strain>
        <strain evidence="2 3">cv. Jemalong A17</strain>
    </source>
</reference>
<keyword evidence="3" id="KW-1185">Reference proteome</keyword>
<gene>
    <name evidence="1" type="ordered locus">MTR_1g050765</name>
</gene>
<name>A0A072VI21_MEDTR</name>
<proteinExistence type="predicted"/>
<dbReference type="EnsemblPlants" id="KEH41432">
    <property type="protein sequence ID" value="KEH41432"/>
    <property type="gene ID" value="MTR_1g050765"/>
</dbReference>
<dbReference type="EMBL" id="CM001217">
    <property type="protein sequence ID" value="KEH41432.1"/>
    <property type="molecule type" value="Genomic_DNA"/>
</dbReference>
<sequence>MKLLYLDDQLFLRMIDLVMKLVDLGKEGKRNGRRGLRDRELTGVRGERKGKLCVSLSLSRHNRHHDPRWCRQRLLSAFSLLDVGRFTKNLFFS</sequence>
<evidence type="ECO:0000313" key="3">
    <source>
        <dbReference type="Proteomes" id="UP000002051"/>
    </source>
</evidence>
<dbReference type="AlphaFoldDB" id="A0A072VI21"/>
<evidence type="ECO:0000313" key="1">
    <source>
        <dbReference type="EMBL" id="KEH41432.1"/>
    </source>
</evidence>
<evidence type="ECO:0000313" key="2">
    <source>
        <dbReference type="EnsemblPlants" id="KEH41432"/>
    </source>
</evidence>
<protein>
    <submittedName>
        <fullName evidence="1 2">Uncharacterized protein</fullName>
    </submittedName>
</protein>
<dbReference type="HOGENOM" id="CLU_2402929_0_0_1"/>